<feature type="non-terminal residue" evidence="1">
    <location>
        <position position="1"/>
    </location>
</feature>
<dbReference type="AlphaFoldDB" id="A0A0B6XYB3"/>
<accession>A0A0B6XYB3</accession>
<evidence type="ECO:0000313" key="1">
    <source>
        <dbReference type="EMBL" id="CEK48290.1"/>
    </source>
</evidence>
<reference evidence="1" key="1">
    <citation type="submission" date="2014-12" db="EMBL/GenBank/DDBJ databases">
        <title>Insight into the proteome of Arion vulgaris.</title>
        <authorList>
            <person name="Aradska J."/>
            <person name="Bulat T."/>
            <person name="Smidak R."/>
            <person name="Sarate P."/>
            <person name="Gangsoo J."/>
            <person name="Sialana F."/>
            <person name="Bilban M."/>
            <person name="Lubec G."/>
        </authorList>
    </citation>
    <scope>NUCLEOTIDE SEQUENCE</scope>
    <source>
        <tissue evidence="1">Skin</tissue>
    </source>
</reference>
<protein>
    <submittedName>
        <fullName evidence="1">Uncharacterized protein</fullName>
    </submittedName>
</protein>
<gene>
    <name evidence="1" type="primary">ORF3554</name>
</gene>
<name>A0A0B6XYB3_9EUPU</name>
<sequence>LLFFVPLDGSSNLNLPKHQLDLDTTIEPVNGVSERHLRVEIMASIFFLIMDVAESS</sequence>
<proteinExistence type="predicted"/>
<organism evidence="1">
    <name type="scientific">Arion vulgaris</name>
    <dbReference type="NCBI Taxonomy" id="1028688"/>
    <lineage>
        <taxon>Eukaryota</taxon>
        <taxon>Metazoa</taxon>
        <taxon>Spiralia</taxon>
        <taxon>Lophotrochozoa</taxon>
        <taxon>Mollusca</taxon>
        <taxon>Gastropoda</taxon>
        <taxon>Heterobranchia</taxon>
        <taxon>Euthyneura</taxon>
        <taxon>Panpulmonata</taxon>
        <taxon>Eupulmonata</taxon>
        <taxon>Stylommatophora</taxon>
        <taxon>Helicina</taxon>
        <taxon>Arionoidea</taxon>
        <taxon>Arionidae</taxon>
        <taxon>Arion</taxon>
    </lineage>
</organism>
<dbReference type="EMBL" id="HACG01001425">
    <property type="protein sequence ID" value="CEK48290.1"/>
    <property type="molecule type" value="Transcribed_RNA"/>
</dbReference>